<dbReference type="PANTHER" id="PTHR24304">
    <property type="entry name" value="CYTOCHROME P450 FAMILY 7"/>
    <property type="match status" value="1"/>
</dbReference>
<dbReference type="InterPro" id="IPR001128">
    <property type="entry name" value="Cyt_P450"/>
</dbReference>
<evidence type="ECO:0000256" key="8">
    <source>
        <dbReference type="ARBA" id="ARBA00023033"/>
    </source>
</evidence>
<evidence type="ECO:0000313" key="13">
    <source>
        <dbReference type="Proteomes" id="UP000307440"/>
    </source>
</evidence>
<dbReference type="CDD" id="cd11042">
    <property type="entry name" value="CYP51-like"/>
    <property type="match status" value="1"/>
</dbReference>
<keyword evidence="5 10" id="KW-0479">Metal-binding</keyword>
<accession>A0A5C3L6N8</accession>
<evidence type="ECO:0000256" key="4">
    <source>
        <dbReference type="ARBA" id="ARBA00022617"/>
    </source>
</evidence>
<dbReference type="PANTHER" id="PTHR24304:SF2">
    <property type="entry name" value="24-HYDROXYCHOLESTEROL 7-ALPHA-HYDROXYLASE"/>
    <property type="match status" value="1"/>
</dbReference>
<proteinExistence type="inferred from homology"/>
<evidence type="ECO:0000256" key="11">
    <source>
        <dbReference type="RuleBase" id="RU000461"/>
    </source>
</evidence>
<dbReference type="InterPro" id="IPR050529">
    <property type="entry name" value="CYP450_sterol_14alpha_dmase"/>
</dbReference>
<dbReference type="GO" id="GO:0032259">
    <property type="term" value="P:methylation"/>
    <property type="evidence" value="ECO:0007669"/>
    <property type="project" value="UniProtKB-KW"/>
</dbReference>
<keyword evidence="7 10" id="KW-0408">Iron</keyword>
<comment type="subcellular location">
    <subcellularLocation>
        <location evidence="2">Membrane</location>
    </subcellularLocation>
</comment>
<dbReference type="GO" id="GO:0005506">
    <property type="term" value="F:iron ion binding"/>
    <property type="evidence" value="ECO:0007669"/>
    <property type="project" value="InterPro"/>
</dbReference>
<keyword evidence="4 10" id="KW-0349">Heme</keyword>
<dbReference type="STRING" id="230819.A0A5C3L6N8"/>
<gene>
    <name evidence="12" type="ORF">FA15DRAFT_692245</name>
</gene>
<dbReference type="Pfam" id="PF00067">
    <property type="entry name" value="p450"/>
    <property type="match status" value="1"/>
</dbReference>
<dbReference type="GO" id="GO:0016020">
    <property type="term" value="C:membrane"/>
    <property type="evidence" value="ECO:0007669"/>
    <property type="project" value="UniProtKB-SubCell"/>
</dbReference>
<protein>
    <submittedName>
        <fullName evidence="12">Lanosterol 14-alpha-demethylase</fullName>
    </submittedName>
</protein>
<name>A0A5C3L6N8_COPMA</name>
<evidence type="ECO:0000313" key="12">
    <source>
        <dbReference type="EMBL" id="TFK27786.1"/>
    </source>
</evidence>
<dbReference type="OrthoDB" id="1055148at2759"/>
<sequence length="557" mass="62843">MSSFAAQLNGTLPMSDAWAGYLAQAKEHVSSLDSRTIVLLLINAPVIAILLNVIRQLVVPRNASEPPEVFHWLPIVGSAISYGNDPLRFFFECREKYGDVFTFILLGRRVTVALGSKGNNFVLGGKSIVFNAEDAYTHLTTPVFGKDVVYDVPNEKFMEQKRFVKVGLSTDNLRAYVGMIEDEVEEFFNADPSFRTYQSNDINEWGTFSTVKVMQEITILTASRTLQGKEIRAGLTKDFAEVYNDLDGGFTPINFMFPNLPLESYRKRDRAQKKMSDFYVGIIKNRREGKSSETEHDMIAALIEQTYRNGEYLKDHEIAHIMIALLMAGQHTSSATGSWTLLHLANNPEVAEALYKEQVENFGTPDGKFRSPSFEELRALPVLDSAIRETLRMHPPIHSIMRYVREDVVVPGSLSAPSKDKTYLIPKGNYVLASPYVSQMDPRVWKNADTWDPARWSDPEGVAAAAYNTYADEHGEKIDYGFGAVSKGTESPYQPFGAGKHRCIGEQFAYLQLGAIITSIVRKIEMRIETVPEHNYHTMIVMPKNPNIISYRRRKFD</sequence>
<dbReference type="PRINTS" id="PR00465">
    <property type="entry name" value="EP450IV"/>
</dbReference>
<evidence type="ECO:0000256" key="10">
    <source>
        <dbReference type="PIRSR" id="PIRSR602403-1"/>
    </source>
</evidence>
<organism evidence="12 13">
    <name type="scientific">Coprinopsis marcescibilis</name>
    <name type="common">Agaric fungus</name>
    <name type="synonym">Psathyrella marcescibilis</name>
    <dbReference type="NCBI Taxonomy" id="230819"/>
    <lineage>
        <taxon>Eukaryota</taxon>
        <taxon>Fungi</taxon>
        <taxon>Dikarya</taxon>
        <taxon>Basidiomycota</taxon>
        <taxon>Agaricomycotina</taxon>
        <taxon>Agaricomycetes</taxon>
        <taxon>Agaricomycetidae</taxon>
        <taxon>Agaricales</taxon>
        <taxon>Agaricineae</taxon>
        <taxon>Psathyrellaceae</taxon>
        <taxon>Coprinopsis</taxon>
    </lineage>
</organism>
<keyword evidence="9" id="KW-0472">Membrane</keyword>
<dbReference type="SUPFAM" id="SSF48264">
    <property type="entry name" value="Cytochrome P450"/>
    <property type="match status" value="1"/>
</dbReference>
<keyword evidence="12" id="KW-0489">Methyltransferase</keyword>
<dbReference type="Proteomes" id="UP000307440">
    <property type="component" value="Unassembled WGS sequence"/>
</dbReference>
<dbReference type="EMBL" id="ML210161">
    <property type="protein sequence ID" value="TFK27786.1"/>
    <property type="molecule type" value="Genomic_DNA"/>
</dbReference>
<dbReference type="InterPro" id="IPR036396">
    <property type="entry name" value="Cyt_P450_sf"/>
</dbReference>
<comment type="similarity">
    <text evidence="3 11">Belongs to the cytochrome P450 family.</text>
</comment>
<comment type="cofactor">
    <cofactor evidence="1 10">
        <name>heme</name>
        <dbReference type="ChEBI" id="CHEBI:30413"/>
    </cofactor>
</comment>
<dbReference type="GO" id="GO:0020037">
    <property type="term" value="F:heme binding"/>
    <property type="evidence" value="ECO:0007669"/>
    <property type="project" value="InterPro"/>
</dbReference>
<evidence type="ECO:0000256" key="5">
    <source>
        <dbReference type="ARBA" id="ARBA00022723"/>
    </source>
</evidence>
<dbReference type="InterPro" id="IPR002403">
    <property type="entry name" value="Cyt_P450_E_grp-IV"/>
</dbReference>
<evidence type="ECO:0000256" key="7">
    <source>
        <dbReference type="ARBA" id="ARBA00023004"/>
    </source>
</evidence>
<evidence type="ECO:0000256" key="6">
    <source>
        <dbReference type="ARBA" id="ARBA00023002"/>
    </source>
</evidence>
<keyword evidence="12" id="KW-0808">Transferase</keyword>
<reference evidence="12 13" key="1">
    <citation type="journal article" date="2019" name="Nat. Ecol. Evol.">
        <title>Megaphylogeny resolves global patterns of mushroom evolution.</title>
        <authorList>
            <person name="Varga T."/>
            <person name="Krizsan K."/>
            <person name="Foldi C."/>
            <person name="Dima B."/>
            <person name="Sanchez-Garcia M."/>
            <person name="Sanchez-Ramirez S."/>
            <person name="Szollosi G.J."/>
            <person name="Szarkandi J.G."/>
            <person name="Papp V."/>
            <person name="Albert L."/>
            <person name="Andreopoulos W."/>
            <person name="Angelini C."/>
            <person name="Antonin V."/>
            <person name="Barry K.W."/>
            <person name="Bougher N.L."/>
            <person name="Buchanan P."/>
            <person name="Buyck B."/>
            <person name="Bense V."/>
            <person name="Catcheside P."/>
            <person name="Chovatia M."/>
            <person name="Cooper J."/>
            <person name="Damon W."/>
            <person name="Desjardin D."/>
            <person name="Finy P."/>
            <person name="Geml J."/>
            <person name="Haridas S."/>
            <person name="Hughes K."/>
            <person name="Justo A."/>
            <person name="Karasinski D."/>
            <person name="Kautmanova I."/>
            <person name="Kiss B."/>
            <person name="Kocsube S."/>
            <person name="Kotiranta H."/>
            <person name="LaButti K.M."/>
            <person name="Lechner B.E."/>
            <person name="Liimatainen K."/>
            <person name="Lipzen A."/>
            <person name="Lukacs Z."/>
            <person name="Mihaltcheva S."/>
            <person name="Morgado L.N."/>
            <person name="Niskanen T."/>
            <person name="Noordeloos M.E."/>
            <person name="Ohm R.A."/>
            <person name="Ortiz-Santana B."/>
            <person name="Ovrebo C."/>
            <person name="Racz N."/>
            <person name="Riley R."/>
            <person name="Savchenko A."/>
            <person name="Shiryaev A."/>
            <person name="Soop K."/>
            <person name="Spirin V."/>
            <person name="Szebenyi C."/>
            <person name="Tomsovsky M."/>
            <person name="Tulloss R.E."/>
            <person name="Uehling J."/>
            <person name="Grigoriev I.V."/>
            <person name="Vagvolgyi C."/>
            <person name="Papp T."/>
            <person name="Martin F.M."/>
            <person name="Miettinen O."/>
            <person name="Hibbett D.S."/>
            <person name="Nagy L.G."/>
        </authorList>
    </citation>
    <scope>NUCLEOTIDE SEQUENCE [LARGE SCALE GENOMIC DNA]</scope>
    <source>
        <strain evidence="12 13">CBS 121175</strain>
    </source>
</reference>
<feature type="binding site" description="axial binding residue" evidence="10">
    <location>
        <position position="503"/>
    </location>
    <ligand>
        <name>heme</name>
        <dbReference type="ChEBI" id="CHEBI:30413"/>
    </ligand>
    <ligandPart>
        <name>Fe</name>
        <dbReference type="ChEBI" id="CHEBI:18248"/>
    </ligandPart>
</feature>
<dbReference type="AlphaFoldDB" id="A0A5C3L6N8"/>
<keyword evidence="6 11" id="KW-0560">Oxidoreductase</keyword>
<keyword evidence="13" id="KW-1185">Reference proteome</keyword>
<dbReference type="InterPro" id="IPR017972">
    <property type="entry name" value="Cyt_P450_CS"/>
</dbReference>
<evidence type="ECO:0000256" key="2">
    <source>
        <dbReference type="ARBA" id="ARBA00004370"/>
    </source>
</evidence>
<dbReference type="GO" id="GO:0004497">
    <property type="term" value="F:monooxygenase activity"/>
    <property type="evidence" value="ECO:0007669"/>
    <property type="project" value="UniProtKB-KW"/>
</dbReference>
<dbReference type="GO" id="GO:0008168">
    <property type="term" value="F:methyltransferase activity"/>
    <property type="evidence" value="ECO:0007669"/>
    <property type="project" value="UniProtKB-KW"/>
</dbReference>
<keyword evidence="8 11" id="KW-0503">Monooxygenase</keyword>
<dbReference type="PRINTS" id="PR00385">
    <property type="entry name" value="P450"/>
</dbReference>
<evidence type="ECO:0000256" key="1">
    <source>
        <dbReference type="ARBA" id="ARBA00001971"/>
    </source>
</evidence>
<dbReference type="PROSITE" id="PS00086">
    <property type="entry name" value="CYTOCHROME_P450"/>
    <property type="match status" value="1"/>
</dbReference>
<dbReference type="Gene3D" id="1.10.630.10">
    <property type="entry name" value="Cytochrome P450"/>
    <property type="match status" value="1"/>
</dbReference>
<evidence type="ECO:0000256" key="9">
    <source>
        <dbReference type="ARBA" id="ARBA00023136"/>
    </source>
</evidence>
<evidence type="ECO:0000256" key="3">
    <source>
        <dbReference type="ARBA" id="ARBA00010617"/>
    </source>
</evidence>
<dbReference type="FunFam" id="1.10.630.10:FF:000033">
    <property type="entry name" value="14-alpha sterol demethylase"/>
    <property type="match status" value="1"/>
</dbReference>
<dbReference type="GO" id="GO:0016705">
    <property type="term" value="F:oxidoreductase activity, acting on paired donors, with incorporation or reduction of molecular oxygen"/>
    <property type="evidence" value="ECO:0007669"/>
    <property type="project" value="InterPro"/>
</dbReference>